<evidence type="ECO:0000256" key="1">
    <source>
        <dbReference type="ARBA" id="ARBA00004651"/>
    </source>
</evidence>
<reference evidence="11 12" key="1">
    <citation type="submission" date="2017-06" db="EMBL/GenBank/DDBJ databases">
        <authorList>
            <person name="Kim H.J."/>
            <person name="Triplett B.A."/>
        </authorList>
    </citation>
    <scope>NUCLEOTIDE SEQUENCE [LARGE SCALE GENOMIC DNA]</scope>
    <source>
        <strain evidence="11 12">DSM 14713</strain>
    </source>
</reference>
<evidence type="ECO:0000256" key="5">
    <source>
        <dbReference type="ARBA" id="ARBA00022692"/>
    </source>
</evidence>
<evidence type="ECO:0000256" key="4">
    <source>
        <dbReference type="ARBA" id="ARBA00022679"/>
    </source>
</evidence>
<evidence type="ECO:0000256" key="2">
    <source>
        <dbReference type="ARBA" id="ARBA00010323"/>
    </source>
</evidence>
<dbReference type="EMBL" id="CP022163">
    <property type="protein sequence ID" value="ATB28790.1"/>
    <property type="molecule type" value="Genomic_DNA"/>
</dbReference>
<dbReference type="OrthoDB" id="139172at2"/>
<keyword evidence="3 9" id="KW-1003">Cell membrane</keyword>
<gene>
    <name evidence="11" type="ORF">MEBOL_002239</name>
</gene>
<feature type="transmembrane region" description="Helical" evidence="10">
    <location>
        <begin position="77"/>
        <end position="96"/>
    </location>
</feature>
<feature type="transmembrane region" description="Helical" evidence="10">
    <location>
        <begin position="405"/>
        <end position="423"/>
    </location>
</feature>
<dbReference type="InterPro" id="IPR028362">
    <property type="entry name" value="AlgI"/>
</dbReference>
<keyword evidence="5 10" id="KW-0812">Transmembrane</keyword>
<comment type="similarity">
    <text evidence="2 9">Belongs to the membrane-bound acyltransferase family.</text>
</comment>
<dbReference type="InterPro" id="IPR004299">
    <property type="entry name" value="MBOAT_fam"/>
</dbReference>
<dbReference type="KEGG" id="mbd:MEBOL_002239"/>
<evidence type="ECO:0000256" key="10">
    <source>
        <dbReference type="SAM" id="Phobius"/>
    </source>
</evidence>
<keyword evidence="7 9" id="KW-0472">Membrane</keyword>
<keyword evidence="6 10" id="KW-1133">Transmembrane helix</keyword>
<dbReference type="PIRSF" id="PIRSF500217">
    <property type="entry name" value="AlgI"/>
    <property type="match status" value="1"/>
</dbReference>
<protein>
    <submittedName>
        <fullName evidence="11">Poly(Beta-D-mannuronate) O-acetylase</fullName>
    </submittedName>
</protein>
<dbReference type="AlphaFoldDB" id="A0A250IC50"/>
<evidence type="ECO:0000256" key="8">
    <source>
        <dbReference type="ARBA" id="ARBA00023315"/>
    </source>
</evidence>
<evidence type="ECO:0000313" key="11">
    <source>
        <dbReference type="EMBL" id="ATB28790.1"/>
    </source>
</evidence>
<dbReference type="GO" id="GO:0042121">
    <property type="term" value="P:alginic acid biosynthetic process"/>
    <property type="evidence" value="ECO:0007669"/>
    <property type="project" value="InterPro"/>
</dbReference>
<accession>A0A250IC50</accession>
<organism evidence="11 12">
    <name type="scientific">Melittangium boletus DSM 14713</name>
    <dbReference type="NCBI Taxonomy" id="1294270"/>
    <lineage>
        <taxon>Bacteria</taxon>
        <taxon>Pseudomonadati</taxon>
        <taxon>Myxococcota</taxon>
        <taxon>Myxococcia</taxon>
        <taxon>Myxococcales</taxon>
        <taxon>Cystobacterineae</taxon>
        <taxon>Archangiaceae</taxon>
        <taxon>Melittangium</taxon>
    </lineage>
</organism>
<comment type="subcellular location">
    <subcellularLocation>
        <location evidence="1">Cell membrane</location>
        <topology evidence="1">Multi-pass membrane protein</topology>
    </subcellularLocation>
</comment>
<keyword evidence="4 9" id="KW-0808">Transferase</keyword>
<dbReference type="InterPro" id="IPR051085">
    <property type="entry name" value="MB_O-acyltransferase"/>
</dbReference>
<keyword evidence="12" id="KW-1185">Reference proteome</keyword>
<dbReference type="Proteomes" id="UP000217289">
    <property type="component" value="Chromosome"/>
</dbReference>
<keyword evidence="8 9" id="KW-0012">Acyltransferase</keyword>
<feature type="transmembrane region" description="Helical" evidence="10">
    <location>
        <begin position="311"/>
        <end position="328"/>
    </location>
</feature>
<feature type="transmembrane region" description="Helical" evidence="10">
    <location>
        <begin position="364"/>
        <end position="385"/>
    </location>
</feature>
<feature type="transmembrane region" description="Helical" evidence="10">
    <location>
        <begin position="33"/>
        <end position="56"/>
    </location>
</feature>
<evidence type="ECO:0000256" key="7">
    <source>
        <dbReference type="ARBA" id="ARBA00023136"/>
    </source>
</evidence>
<dbReference type="GO" id="GO:0016746">
    <property type="term" value="F:acyltransferase activity"/>
    <property type="evidence" value="ECO:0007669"/>
    <property type="project" value="UniProtKB-KW"/>
</dbReference>
<name>A0A250IC50_9BACT</name>
<dbReference type="Pfam" id="PF03062">
    <property type="entry name" value="MBOAT"/>
    <property type="match status" value="1"/>
</dbReference>
<dbReference type="InterPro" id="IPR024194">
    <property type="entry name" value="Ac/AlaTfrase_AlgI/DltB"/>
</dbReference>
<sequence length="474" mass="53307">MYFHSLQFLFFLTATFVLYWAVSQHKWARLGVLMVASLLFYSMWTPLPLLLFAAATGINHLCVKGMRRSRSDGVRRALLTFSIVSTLGVLCTFKYADLFRESARVLLEPLGVPVRAEPFGLLLPVGLSFFTFQALSYVIDNYRREISKEHTYFEHLLYLLFFPHLVAGPIVRASHLIERFDDVPSLTAEQGGQGLYRIAVGLAKKLVIADVLGSGLVDPVFATPEAYTSAECFVAAVAYSFELYFDFSAYSDIAIGTAALFGFKFEENFNRPYLATNLFEFWSRWHISLSTWLRDYLYRPMGGNRVSKPRALFNLMVVMGLGGLWHGADWRFAIWGLAHGAMECGIRVWWWLTGKPPKHGPVALVRAGFGMLATFLVVVLTRVVFRSPTLAHAGEMYERLLEGSTGLANVSTLVWVMLAVAAVSHVTPLRWFHQAGTLFVRMPVPVRAVVLVAVGLGVRHLASVETRPYVYFQF</sequence>
<feature type="transmembrane region" description="Helical" evidence="10">
    <location>
        <begin position="444"/>
        <end position="462"/>
    </location>
</feature>
<dbReference type="PANTHER" id="PTHR13285">
    <property type="entry name" value="ACYLTRANSFERASE"/>
    <property type="match status" value="1"/>
</dbReference>
<dbReference type="GO" id="GO:0005886">
    <property type="term" value="C:plasma membrane"/>
    <property type="evidence" value="ECO:0007669"/>
    <property type="project" value="UniProtKB-SubCell"/>
</dbReference>
<evidence type="ECO:0000256" key="6">
    <source>
        <dbReference type="ARBA" id="ARBA00022989"/>
    </source>
</evidence>
<dbReference type="RefSeq" id="WP_095977438.1">
    <property type="nucleotide sequence ID" value="NZ_CP022163.1"/>
</dbReference>
<dbReference type="PANTHER" id="PTHR13285:SF23">
    <property type="entry name" value="TEICHOIC ACID D-ALANYLTRANSFERASE"/>
    <property type="match status" value="1"/>
</dbReference>
<feature type="transmembrane region" description="Helical" evidence="10">
    <location>
        <begin position="116"/>
        <end position="139"/>
    </location>
</feature>
<evidence type="ECO:0000313" key="12">
    <source>
        <dbReference type="Proteomes" id="UP000217289"/>
    </source>
</evidence>
<evidence type="ECO:0000256" key="9">
    <source>
        <dbReference type="PIRNR" id="PIRNR016636"/>
    </source>
</evidence>
<proteinExistence type="inferred from homology"/>
<dbReference type="PIRSF" id="PIRSF016636">
    <property type="entry name" value="AlgI_DltB"/>
    <property type="match status" value="1"/>
</dbReference>
<evidence type="ECO:0000256" key="3">
    <source>
        <dbReference type="ARBA" id="ARBA00022475"/>
    </source>
</evidence>